<dbReference type="Pfam" id="PF01522">
    <property type="entry name" value="Polysacc_deac_1"/>
    <property type="match status" value="1"/>
</dbReference>
<gene>
    <name evidence="5" type="ORF">M5X19_10830</name>
</gene>
<evidence type="ECO:0000256" key="3">
    <source>
        <dbReference type="SAM" id="Phobius"/>
    </source>
</evidence>
<evidence type="ECO:0000259" key="4">
    <source>
        <dbReference type="PROSITE" id="PS51677"/>
    </source>
</evidence>
<evidence type="ECO:0000256" key="2">
    <source>
        <dbReference type="ARBA" id="ARBA00022729"/>
    </source>
</evidence>
<dbReference type="PANTHER" id="PTHR34216">
    <property type="match status" value="1"/>
</dbReference>
<comment type="subcellular location">
    <subcellularLocation>
        <location evidence="1">Secreted</location>
    </subcellularLocation>
</comment>
<dbReference type="InterPro" id="IPR051398">
    <property type="entry name" value="Polysacch_Deacetylase"/>
</dbReference>
<organism evidence="5 6">
    <name type="scientific">Paenibacillus alginolyticus</name>
    <dbReference type="NCBI Taxonomy" id="59839"/>
    <lineage>
        <taxon>Bacteria</taxon>
        <taxon>Bacillati</taxon>
        <taxon>Bacillota</taxon>
        <taxon>Bacilli</taxon>
        <taxon>Bacillales</taxon>
        <taxon>Paenibacillaceae</taxon>
        <taxon>Paenibacillus</taxon>
    </lineage>
</organism>
<sequence length="314" mass="35983">MTRENGDNETTMKNSIRRFIVITFVLVIFIYAVLHDFYRNHGGGYHFSNRVAVLEYHHIDPNASDYTITPETFRNHLAALKANHYNVISMQQFIDFLNGKHSVPPDAVVLTFDDGYESFYKYAYPALKEQNMTATNFIIVNYLGTNPETPFLNWDEIKEMKNDGFGFYSHTYNSHDLSIDQSGNPVSPLTNPIFLKDKNRMETQEEYKLRVKADLMKAEEIIQSKLGNQDKIFCFPHGRYNQTLLDIGDQLGYSYYFTGLDGLNTTGTKLIKRVNVGSADVTANSLLRILHGETSVIGNLRIILKNILVKHRMA</sequence>
<keyword evidence="3" id="KW-0472">Membrane</keyword>
<proteinExistence type="predicted"/>
<evidence type="ECO:0000313" key="6">
    <source>
        <dbReference type="Proteomes" id="UP001527099"/>
    </source>
</evidence>
<reference evidence="5 6" key="1">
    <citation type="submission" date="2022-05" db="EMBL/GenBank/DDBJ databases">
        <title>Genome Sequencing of Bee-Associated Microbes.</title>
        <authorList>
            <person name="Dunlap C."/>
        </authorList>
    </citation>
    <scope>NUCLEOTIDE SEQUENCE [LARGE SCALE GENOMIC DNA]</scope>
    <source>
        <strain evidence="5 6">NRRL B-14421</strain>
    </source>
</reference>
<protein>
    <submittedName>
        <fullName evidence="5">Polysaccharide deacetylase family protein</fullName>
    </submittedName>
</protein>
<dbReference type="EMBL" id="JAMDMX010000033">
    <property type="protein sequence ID" value="MCY9693382.1"/>
    <property type="molecule type" value="Genomic_DNA"/>
</dbReference>
<dbReference type="SUPFAM" id="SSF88713">
    <property type="entry name" value="Glycoside hydrolase/deacetylase"/>
    <property type="match status" value="1"/>
</dbReference>
<evidence type="ECO:0000313" key="5">
    <source>
        <dbReference type="EMBL" id="MCY9693382.1"/>
    </source>
</evidence>
<keyword evidence="3" id="KW-0812">Transmembrane</keyword>
<dbReference type="RefSeq" id="WP_268614901.1">
    <property type="nucleotide sequence ID" value="NZ_JAMDMX010000033.1"/>
</dbReference>
<name>A0ABT4GB14_9BACL</name>
<dbReference type="CDD" id="cd10918">
    <property type="entry name" value="CE4_NodB_like_5s_6s"/>
    <property type="match status" value="1"/>
</dbReference>
<dbReference type="PANTHER" id="PTHR34216:SF3">
    <property type="entry name" value="POLY-BETA-1,6-N-ACETYL-D-GLUCOSAMINE N-DEACETYLASE"/>
    <property type="match status" value="1"/>
</dbReference>
<dbReference type="Gene3D" id="3.20.20.370">
    <property type="entry name" value="Glycoside hydrolase/deacetylase"/>
    <property type="match status" value="1"/>
</dbReference>
<feature type="domain" description="NodB homology" evidence="4">
    <location>
        <begin position="106"/>
        <end position="314"/>
    </location>
</feature>
<feature type="transmembrane region" description="Helical" evidence="3">
    <location>
        <begin position="16"/>
        <end position="34"/>
    </location>
</feature>
<keyword evidence="2" id="KW-0732">Signal</keyword>
<dbReference type="PROSITE" id="PS51677">
    <property type="entry name" value="NODB"/>
    <property type="match status" value="1"/>
</dbReference>
<dbReference type="InterPro" id="IPR011330">
    <property type="entry name" value="Glyco_hydro/deAcase_b/a-brl"/>
</dbReference>
<keyword evidence="6" id="KW-1185">Reference proteome</keyword>
<accession>A0ABT4GB14</accession>
<comment type="caution">
    <text evidence="5">The sequence shown here is derived from an EMBL/GenBank/DDBJ whole genome shotgun (WGS) entry which is preliminary data.</text>
</comment>
<dbReference type="Proteomes" id="UP001527099">
    <property type="component" value="Unassembled WGS sequence"/>
</dbReference>
<evidence type="ECO:0000256" key="1">
    <source>
        <dbReference type="ARBA" id="ARBA00004613"/>
    </source>
</evidence>
<dbReference type="InterPro" id="IPR002509">
    <property type="entry name" value="NODB_dom"/>
</dbReference>
<keyword evidence="3" id="KW-1133">Transmembrane helix</keyword>